<accession>A0A9N8WHM3</accession>
<feature type="domain" description="TLDc" evidence="3">
    <location>
        <begin position="225"/>
        <end position="385"/>
    </location>
</feature>
<feature type="domain" description="Protein kinase" evidence="2">
    <location>
        <begin position="1"/>
        <end position="248"/>
    </location>
</feature>
<dbReference type="PANTHER" id="PTHR44329">
    <property type="entry name" value="SERINE/THREONINE-PROTEIN KINASE TNNI3K-RELATED"/>
    <property type="match status" value="1"/>
</dbReference>
<reference evidence="4" key="1">
    <citation type="submission" date="2021-06" db="EMBL/GenBank/DDBJ databases">
        <authorList>
            <person name="Kallberg Y."/>
            <person name="Tangrot J."/>
            <person name="Rosling A."/>
        </authorList>
    </citation>
    <scope>NUCLEOTIDE SEQUENCE</scope>
    <source>
        <strain evidence="4">IN212</strain>
    </source>
</reference>
<organism evidence="4 5">
    <name type="scientific">Racocetra fulgida</name>
    <dbReference type="NCBI Taxonomy" id="60492"/>
    <lineage>
        <taxon>Eukaryota</taxon>
        <taxon>Fungi</taxon>
        <taxon>Fungi incertae sedis</taxon>
        <taxon>Mucoromycota</taxon>
        <taxon>Glomeromycotina</taxon>
        <taxon>Glomeromycetes</taxon>
        <taxon>Diversisporales</taxon>
        <taxon>Gigasporaceae</taxon>
        <taxon>Racocetra</taxon>
    </lineage>
</organism>
<evidence type="ECO:0000313" key="4">
    <source>
        <dbReference type="EMBL" id="CAG8490127.1"/>
    </source>
</evidence>
<evidence type="ECO:0000256" key="1">
    <source>
        <dbReference type="SAM" id="MobiDB-lite"/>
    </source>
</evidence>
<dbReference type="Pfam" id="PF07714">
    <property type="entry name" value="PK_Tyr_Ser-Thr"/>
    <property type="match status" value="1"/>
</dbReference>
<keyword evidence="5" id="KW-1185">Reference proteome</keyword>
<dbReference type="PROSITE" id="PS50011">
    <property type="entry name" value="PROTEIN_KINASE_DOM"/>
    <property type="match status" value="1"/>
</dbReference>
<sequence>MVVNNEDDAHNTVDSHSQSSKNLEWFFQALNEGRIIKFNYLKFINVKEIGQDPKTGDIIMVLQFAKDGNLRDYLTRQWNIVGFKISLTKIINILEQIVQGLKHLHTNNIIHRDLRFNLRDICDKIANGEREITIPGTPKDYVALYQKCWSTEPVQRPTLNKILECLAEISKEADNKFIIIENDRQMPQRHPSLPYIFPSSPNSIISSHSSVYFGFQMQISINVTNIITKSHAERIASWIYVNNIHNIRCEFKLLYTGNRVQDGPKFNGFYEKCGNKPRTVVVFRIRETGEIIGGYNPIEWKTAPRKLGMPSREYGKTDRGFIFSFKGDKSIYSEVKNTDKAIYYKDGFGPSWGKHDLSLRNDMAYNYKWYCKQKNYSQLIRFSAGSFDADDELRKDRSIRRVIFNQTFLFTIDIAQLLAMMVYREVGRFDHQLPTYLYAELFSTAFTVFVMTKFLDKIPKLQETVQNDADGTNNVNVNDNIESAQEKR</sequence>
<dbReference type="InterPro" id="IPR051681">
    <property type="entry name" value="Ser/Thr_Kinases-Pseudokinases"/>
</dbReference>
<dbReference type="Pfam" id="PF07534">
    <property type="entry name" value="TLD"/>
    <property type="match status" value="1"/>
</dbReference>
<dbReference type="InterPro" id="IPR001245">
    <property type="entry name" value="Ser-Thr/Tyr_kinase_cat_dom"/>
</dbReference>
<dbReference type="PROSITE" id="PS51886">
    <property type="entry name" value="TLDC"/>
    <property type="match status" value="1"/>
</dbReference>
<evidence type="ECO:0000259" key="2">
    <source>
        <dbReference type="PROSITE" id="PS50011"/>
    </source>
</evidence>
<dbReference type="OrthoDB" id="535945at2759"/>
<dbReference type="InterPro" id="IPR006571">
    <property type="entry name" value="TLDc_dom"/>
</dbReference>
<dbReference type="Gene3D" id="1.10.510.10">
    <property type="entry name" value="Transferase(Phosphotransferase) domain 1"/>
    <property type="match status" value="2"/>
</dbReference>
<dbReference type="InterPro" id="IPR011009">
    <property type="entry name" value="Kinase-like_dom_sf"/>
</dbReference>
<proteinExistence type="predicted"/>
<dbReference type="AlphaFoldDB" id="A0A9N8WHM3"/>
<evidence type="ECO:0000313" key="5">
    <source>
        <dbReference type="Proteomes" id="UP000789396"/>
    </source>
</evidence>
<dbReference type="SUPFAM" id="SSF56112">
    <property type="entry name" value="Protein kinase-like (PK-like)"/>
    <property type="match status" value="1"/>
</dbReference>
<gene>
    <name evidence="4" type="ORF">RFULGI_LOCUS1945</name>
</gene>
<dbReference type="GO" id="GO:0005524">
    <property type="term" value="F:ATP binding"/>
    <property type="evidence" value="ECO:0007669"/>
    <property type="project" value="InterPro"/>
</dbReference>
<comment type="caution">
    <text evidence="4">The sequence shown here is derived from an EMBL/GenBank/DDBJ whole genome shotgun (WGS) entry which is preliminary data.</text>
</comment>
<dbReference type="GO" id="GO:0004674">
    <property type="term" value="F:protein serine/threonine kinase activity"/>
    <property type="evidence" value="ECO:0007669"/>
    <property type="project" value="TreeGrafter"/>
</dbReference>
<dbReference type="Proteomes" id="UP000789396">
    <property type="component" value="Unassembled WGS sequence"/>
</dbReference>
<dbReference type="EMBL" id="CAJVPZ010001342">
    <property type="protein sequence ID" value="CAG8490127.1"/>
    <property type="molecule type" value="Genomic_DNA"/>
</dbReference>
<feature type="region of interest" description="Disordered" evidence="1">
    <location>
        <begin position="469"/>
        <end position="488"/>
    </location>
</feature>
<evidence type="ECO:0000259" key="3">
    <source>
        <dbReference type="PROSITE" id="PS51886"/>
    </source>
</evidence>
<protein>
    <submittedName>
        <fullName evidence="4">10292_t:CDS:1</fullName>
    </submittedName>
</protein>
<name>A0A9N8WHM3_9GLOM</name>
<dbReference type="InterPro" id="IPR000719">
    <property type="entry name" value="Prot_kinase_dom"/>
</dbReference>